<comment type="caution">
    <text evidence="2">The sequence shown here is derived from an EMBL/GenBank/DDBJ whole genome shotgun (WGS) entry which is preliminary data.</text>
</comment>
<reference evidence="2 3" key="1">
    <citation type="journal article" date="2024" name="Science">
        <title>Giant polyketide synthase enzymes in the biosynthesis of giant marine polyether toxins.</title>
        <authorList>
            <person name="Fallon T.R."/>
            <person name="Shende V.V."/>
            <person name="Wierzbicki I.H."/>
            <person name="Pendleton A.L."/>
            <person name="Watervoot N.F."/>
            <person name="Auber R.P."/>
            <person name="Gonzalez D.J."/>
            <person name="Wisecaver J.H."/>
            <person name="Moore B.S."/>
        </authorList>
    </citation>
    <scope>NUCLEOTIDE SEQUENCE [LARGE SCALE GENOMIC DNA]</scope>
    <source>
        <strain evidence="2 3">12B1</strain>
    </source>
</reference>
<accession>A0AB34J223</accession>
<evidence type="ECO:0000313" key="3">
    <source>
        <dbReference type="Proteomes" id="UP001515480"/>
    </source>
</evidence>
<dbReference type="EMBL" id="JBGBPQ010000013">
    <property type="protein sequence ID" value="KAL1511708.1"/>
    <property type="molecule type" value="Genomic_DNA"/>
</dbReference>
<proteinExistence type="predicted"/>
<evidence type="ECO:0000256" key="1">
    <source>
        <dbReference type="SAM" id="MobiDB-lite"/>
    </source>
</evidence>
<protein>
    <submittedName>
        <fullName evidence="2">Uncharacterized protein</fullName>
    </submittedName>
</protein>
<dbReference type="AlphaFoldDB" id="A0AB34J223"/>
<gene>
    <name evidence="2" type="ORF">AB1Y20_004996</name>
</gene>
<organism evidence="2 3">
    <name type="scientific">Prymnesium parvum</name>
    <name type="common">Toxic golden alga</name>
    <dbReference type="NCBI Taxonomy" id="97485"/>
    <lineage>
        <taxon>Eukaryota</taxon>
        <taxon>Haptista</taxon>
        <taxon>Haptophyta</taxon>
        <taxon>Prymnesiophyceae</taxon>
        <taxon>Prymnesiales</taxon>
        <taxon>Prymnesiaceae</taxon>
        <taxon>Prymnesium</taxon>
    </lineage>
</organism>
<feature type="region of interest" description="Disordered" evidence="1">
    <location>
        <begin position="1"/>
        <end position="37"/>
    </location>
</feature>
<evidence type="ECO:0000313" key="2">
    <source>
        <dbReference type="EMBL" id="KAL1511708.1"/>
    </source>
</evidence>
<feature type="compositionally biased region" description="Polar residues" evidence="1">
    <location>
        <begin position="22"/>
        <end position="37"/>
    </location>
</feature>
<dbReference type="Proteomes" id="UP001515480">
    <property type="component" value="Unassembled WGS sequence"/>
</dbReference>
<keyword evidence="3" id="KW-1185">Reference proteome</keyword>
<name>A0AB34J223_PRYPA</name>
<sequence length="120" mass="12454">MGARGNARPTTAARYGGAPPSYSASPTNGGAGNTTPRISSAMRATMSGRYESRAKITLRSSSCFDRITSSAVHPLEQQSGASPSSDIALSLGSEADSAVAVLLDLLEDASRRPTRRRLAI</sequence>